<feature type="transmembrane region" description="Helical" evidence="1">
    <location>
        <begin position="108"/>
        <end position="128"/>
    </location>
</feature>
<dbReference type="EMBL" id="CADCWF010000088">
    <property type="protein sequence ID" value="CAA9547232.1"/>
    <property type="molecule type" value="Genomic_DNA"/>
</dbReference>
<evidence type="ECO:0000313" key="2">
    <source>
        <dbReference type="EMBL" id="CAA9547232.1"/>
    </source>
</evidence>
<keyword evidence="1" id="KW-0812">Transmembrane</keyword>
<gene>
    <name evidence="2" type="ORF">AVDCRST_MAG59-1416</name>
</gene>
<name>A0A6J4UDH2_9BACT</name>
<feature type="transmembrane region" description="Helical" evidence="1">
    <location>
        <begin position="148"/>
        <end position="170"/>
    </location>
</feature>
<sequence>MLADVIAVLDGGRRGAYDAPMAGGRCPSQKCFVEIPVVGRWTVDCGAGCRVLASLLLATTAALPWLYFSLDGRGLPLVGAILGWWWLQVKARQTVDALDLRLPEVRGRLWAVLAAAIAAGALLGRGAAGLVPLLTTAPSPLLPRDAPLLGAALGAFLVLGLPYLAALWSAGGASANPDRP</sequence>
<keyword evidence="1" id="KW-1133">Transmembrane helix</keyword>
<accession>A0A6J4UDH2</accession>
<protein>
    <submittedName>
        <fullName evidence="2">Uncharacterized protein</fullName>
    </submittedName>
</protein>
<reference evidence="2" key="1">
    <citation type="submission" date="2020-02" db="EMBL/GenBank/DDBJ databases">
        <authorList>
            <person name="Meier V. D."/>
        </authorList>
    </citation>
    <scope>NUCLEOTIDE SEQUENCE</scope>
    <source>
        <strain evidence="2">AVDCRST_MAG59</strain>
    </source>
</reference>
<proteinExistence type="predicted"/>
<organism evidence="2">
    <name type="scientific">uncultured Thermomicrobiales bacterium</name>
    <dbReference type="NCBI Taxonomy" id="1645740"/>
    <lineage>
        <taxon>Bacteria</taxon>
        <taxon>Pseudomonadati</taxon>
        <taxon>Thermomicrobiota</taxon>
        <taxon>Thermomicrobia</taxon>
        <taxon>Thermomicrobiales</taxon>
        <taxon>environmental samples</taxon>
    </lineage>
</organism>
<dbReference type="AlphaFoldDB" id="A0A6J4UDH2"/>
<feature type="transmembrane region" description="Helical" evidence="1">
    <location>
        <begin position="65"/>
        <end position="87"/>
    </location>
</feature>
<keyword evidence="1" id="KW-0472">Membrane</keyword>
<evidence type="ECO:0000256" key="1">
    <source>
        <dbReference type="SAM" id="Phobius"/>
    </source>
</evidence>